<dbReference type="BioCyc" id="AMAC1300253:G12YX-454-MONOMER"/>
<dbReference type="Proteomes" id="UP000014909">
    <property type="component" value="Chromosome"/>
</dbReference>
<evidence type="ECO:0000313" key="2">
    <source>
        <dbReference type="EMBL" id="AGP76877.1"/>
    </source>
</evidence>
<evidence type="ECO:0000256" key="1">
    <source>
        <dbReference type="SAM" id="Phobius"/>
    </source>
</evidence>
<keyword evidence="1" id="KW-1133">Transmembrane helix</keyword>
<dbReference type="EMBL" id="CP004846">
    <property type="protein sequence ID" value="AGP76877.1"/>
    <property type="molecule type" value="Genomic_DNA"/>
</dbReference>
<dbReference type="AlphaFoldDB" id="S5A932"/>
<keyword evidence="1" id="KW-0812">Transmembrane</keyword>
<feature type="transmembrane region" description="Helical" evidence="1">
    <location>
        <begin position="39"/>
        <end position="59"/>
    </location>
</feature>
<reference evidence="2 3" key="1">
    <citation type="journal article" date="2013" name="Genome Biol. Evol.">
        <title>Genomic Diversity of "Deep Ecotype" Alteromonas macleodii Isolates: Evidence for Pan-Mediterranean Clonal Frames.</title>
        <authorList>
            <person name="Lopez-Perez M."/>
            <person name="Gonzaga A."/>
            <person name="Rodriguez-Valera F."/>
        </authorList>
    </citation>
    <scope>NUCLEOTIDE SEQUENCE [LARGE SCALE GENOMIC DNA]</scope>
    <source>
        <strain evidence="3">'English Channel 615'</strain>
    </source>
</reference>
<protein>
    <submittedName>
        <fullName evidence="2">Uncharacterized protein</fullName>
    </submittedName>
</protein>
<name>S5A932_9ALTE</name>
<keyword evidence="1" id="KW-0472">Membrane</keyword>
<dbReference type="HOGENOM" id="CLU_1502895_0_0_6"/>
<proteinExistence type="predicted"/>
<feature type="transmembrane region" description="Helical" evidence="1">
    <location>
        <begin position="12"/>
        <end position="33"/>
    </location>
</feature>
<dbReference type="KEGG" id="amh:I633_02875"/>
<accession>S5A932</accession>
<dbReference type="PATRIC" id="fig|1300253.3.peg.589"/>
<evidence type="ECO:0000313" key="3">
    <source>
        <dbReference type="Proteomes" id="UP000014909"/>
    </source>
</evidence>
<organism evidence="2 3">
    <name type="scientific">Alteromonas mediterranea 615</name>
    <dbReference type="NCBI Taxonomy" id="1300253"/>
    <lineage>
        <taxon>Bacteria</taxon>
        <taxon>Pseudomonadati</taxon>
        <taxon>Pseudomonadota</taxon>
        <taxon>Gammaproteobacteria</taxon>
        <taxon>Alteromonadales</taxon>
        <taxon>Alteromonadaceae</taxon>
        <taxon>Alteromonas/Salinimonas group</taxon>
        <taxon>Alteromonas</taxon>
    </lineage>
</organism>
<gene>
    <name evidence="2" type="ORF">I633_02875</name>
</gene>
<feature type="transmembrane region" description="Helical" evidence="1">
    <location>
        <begin position="85"/>
        <end position="105"/>
    </location>
</feature>
<sequence>MLATKDTMSHFFSLSFFIAYSAAILQLSFLAFSDVLDDGILTYIAVGLGISSAPAIRLFQKWKHAKSARYLITDEPGQTPFHQRLINFPLLIVFSTFGFIGLISISNHIFASEEVHVEEFVVKAIGKKRVRYDLFEYILISNGDYATSLNLGETPKTTYSVGDKLEVTLKTGLWGYYIVEDVVSGG</sequence>